<keyword evidence="5 12" id="KW-0547">Nucleotide-binding</keyword>
<evidence type="ECO:0000256" key="10">
    <source>
        <dbReference type="ARBA" id="ARBA00053664"/>
    </source>
</evidence>
<gene>
    <name evidence="12" type="primary">proS</name>
    <name evidence="14" type="ORF">FHX48_001578</name>
</gene>
<dbReference type="GO" id="GO:0006433">
    <property type="term" value="P:prolyl-tRNA aminoacylation"/>
    <property type="evidence" value="ECO:0007669"/>
    <property type="project" value="UniProtKB-UniRule"/>
</dbReference>
<accession>A0A7W3JP89</accession>
<keyword evidence="3 12" id="KW-0963">Cytoplasm</keyword>
<dbReference type="EMBL" id="JACGWY010000002">
    <property type="protein sequence ID" value="MBA8816505.1"/>
    <property type="molecule type" value="Genomic_DNA"/>
</dbReference>
<dbReference type="InterPro" id="IPR004500">
    <property type="entry name" value="Pro-tRNA-synth_IIa_bac-type"/>
</dbReference>
<dbReference type="InterPro" id="IPR002314">
    <property type="entry name" value="aa-tRNA-synt_IIb"/>
</dbReference>
<dbReference type="InterPro" id="IPR007214">
    <property type="entry name" value="YbaK/aa-tRNA-synth-assoc-dom"/>
</dbReference>
<dbReference type="Gene3D" id="3.40.50.800">
    <property type="entry name" value="Anticodon-binding domain"/>
    <property type="match status" value="1"/>
</dbReference>
<evidence type="ECO:0000256" key="2">
    <source>
        <dbReference type="ARBA" id="ARBA00011738"/>
    </source>
</evidence>
<keyword evidence="6 12" id="KW-0067">ATP-binding</keyword>
<dbReference type="InterPro" id="IPR044140">
    <property type="entry name" value="ProRS_anticodon_short"/>
</dbReference>
<protein>
    <recommendedName>
        <fullName evidence="12">Proline--tRNA ligase</fullName>
        <ecNumber evidence="12">6.1.1.15</ecNumber>
    </recommendedName>
    <alternativeName>
        <fullName evidence="12">Prolyl-tRNA synthetase</fullName>
        <shortName evidence="12">ProRS</shortName>
    </alternativeName>
</protein>
<comment type="catalytic activity">
    <reaction evidence="9 12">
        <text>tRNA(Pro) + L-proline + ATP = L-prolyl-tRNA(Pro) + AMP + diphosphate</text>
        <dbReference type="Rhea" id="RHEA:14305"/>
        <dbReference type="Rhea" id="RHEA-COMP:9700"/>
        <dbReference type="Rhea" id="RHEA-COMP:9702"/>
        <dbReference type="ChEBI" id="CHEBI:30616"/>
        <dbReference type="ChEBI" id="CHEBI:33019"/>
        <dbReference type="ChEBI" id="CHEBI:60039"/>
        <dbReference type="ChEBI" id="CHEBI:78442"/>
        <dbReference type="ChEBI" id="CHEBI:78532"/>
        <dbReference type="ChEBI" id="CHEBI:456215"/>
        <dbReference type="EC" id="6.1.1.15"/>
    </reaction>
</comment>
<evidence type="ECO:0000313" key="15">
    <source>
        <dbReference type="Proteomes" id="UP000526083"/>
    </source>
</evidence>
<dbReference type="InterPro" id="IPR004154">
    <property type="entry name" value="Anticodon-bd"/>
</dbReference>
<dbReference type="InterPro" id="IPR033730">
    <property type="entry name" value="ProRS_core_prok"/>
</dbReference>
<dbReference type="AlphaFoldDB" id="A0A7W3JP89"/>
<dbReference type="SUPFAM" id="SSF52954">
    <property type="entry name" value="Class II aaRS ABD-related"/>
    <property type="match status" value="1"/>
</dbReference>
<dbReference type="NCBIfam" id="TIGR00409">
    <property type="entry name" value="proS_fam_II"/>
    <property type="match status" value="1"/>
</dbReference>
<dbReference type="PROSITE" id="PS50862">
    <property type="entry name" value="AA_TRNA_LIGASE_II"/>
    <property type="match status" value="1"/>
</dbReference>
<name>A0A7W3JP89_9MICO</name>
<dbReference type="GO" id="GO:0005829">
    <property type="term" value="C:cytosol"/>
    <property type="evidence" value="ECO:0007669"/>
    <property type="project" value="TreeGrafter"/>
</dbReference>
<dbReference type="PRINTS" id="PR01046">
    <property type="entry name" value="TRNASYNTHPRO"/>
</dbReference>
<dbReference type="CDD" id="cd00861">
    <property type="entry name" value="ProRS_anticodon_short"/>
    <property type="match status" value="1"/>
</dbReference>
<evidence type="ECO:0000256" key="5">
    <source>
        <dbReference type="ARBA" id="ARBA00022741"/>
    </source>
</evidence>
<dbReference type="InterPro" id="IPR002316">
    <property type="entry name" value="Pro-tRNA-ligase_IIa"/>
</dbReference>
<keyword evidence="7 12" id="KW-0648">Protein biosynthesis</keyword>
<dbReference type="InterPro" id="IPR045864">
    <property type="entry name" value="aa-tRNA-synth_II/BPL/LPL"/>
</dbReference>
<dbReference type="CDD" id="cd00779">
    <property type="entry name" value="ProRS_core_prok"/>
    <property type="match status" value="1"/>
</dbReference>
<evidence type="ECO:0000259" key="13">
    <source>
        <dbReference type="PROSITE" id="PS50862"/>
    </source>
</evidence>
<dbReference type="InterPro" id="IPR036754">
    <property type="entry name" value="YbaK/aa-tRNA-synt-asso_dom_sf"/>
</dbReference>
<feature type="domain" description="Aminoacyl-transfer RNA synthetases class-II family profile" evidence="13">
    <location>
        <begin position="48"/>
        <end position="490"/>
    </location>
</feature>
<proteinExistence type="inferred from homology"/>
<comment type="caution">
    <text evidence="14">The sequence shown here is derived from an EMBL/GenBank/DDBJ whole genome shotgun (WGS) entry which is preliminary data.</text>
</comment>
<organism evidence="14 15">
    <name type="scientific">Microbacterium halimionae</name>
    <dbReference type="NCBI Taxonomy" id="1526413"/>
    <lineage>
        <taxon>Bacteria</taxon>
        <taxon>Bacillati</taxon>
        <taxon>Actinomycetota</taxon>
        <taxon>Actinomycetes</taxon>
        <taxon>Micrococcales</taxon>
        <taxon>Microbacteriaceae</taxon>
        <taxon>Microbacterium</taxon>
    </lineage>
</organism>
<dbReference type="GO" id="GO:0004827">
    <property type="term" value="F:proline-tRNA ligase activity"/>
    <property type="evidence" value="ECO:0007669"/>
    <property type="project" value="UniProtKB-UniRule"/>
</dbReference>
<dbReference type="Gene3D" id="3.90.960.10">
    <property type="entry name" value="YbaK/aminoacyl-tRNA synthetase-associated domain"/>
    <property type="match status" value="1"/>
</dbReference>
<dbReference type="InterPro" id="IPR006195">
    <property type="entry name" value="aa-tRNA-synth_II"/>
</dbReference>
<dbReference type="FunFam" id="3.30.930.10:FF:000065">
    <property type="entry name" value="Proline--tRNA ligase"/>
    <property type="match status" value="1"/>
</dbReference>
<comment type="subcellular location">
    <subcellularLocation>
        <location evidence="1 12">Cytoplasm</location>
    </subcellularLocation>
</comment>
<dbReference type="SUPFAM" id="SSF55826">
    <property type="entry name" value="YbaK/ProRS associated domain"/>
    <property type="match status" value="1"/>
</dbReference>
<dbReference type="EC" id="6.1.1.15" evidence="12"/>
<dbReference type="SUPFAM" id="SSF55681">
    <property type="entry name" value="Class II aaRS and biotin synthetases"/>
    <property type="match status" value="1"/>
</dbReference>
<evidence type="ECO:0000256" key="4">
    <source>
        <dbReference type="ARBA" id="ARBA00022598"/>
    </source>
</evidence>
<comment type="similarity">
    <text evidence="11 12">Belongs to the class-II aminoacyl-tRNA synthetase family. ProS type 1 subfamily.</text>
</comment>
<dbReference type="Proteomes" id="UP000526083">
    <property type="component" value="Unassembled WGS sequence"/>
</dbReference>
<dbReference type="NCBIfam" id="NF006625">
    <property type="entry name" value="PRK09194.1"/>
    <property type="match status" value="1"/>
</dbReference>
<dbReference type="GO" id="GO:0002161">
    <property type="term" value="F:aminoacyl-tRNA deacylase activity"/>
    <property type="evidence" value="ECO:0007669"/>
    <property type="project" value="InterPro"/>
</dbReference>
<evidence type="ECO:0000256" key="1">
    <source>
        <dbReference type="ARBA" id="ARBA00004496"/>
    </source>
</evidence>
<evidence type="ECO:0000256" key="6">
    <source>
        <dbReference type="ARBA" id="ARBA00022840"/>
    </source>
</evidence>
<keyword evidence="15" id="KW-1185">Reference proteome</keyword>
<dbReference type="Pfam" id="PF03129">
    <property type="entry name" value="HGTP_anticodon"/>
    <property type="match status" value="1"/>
</dbReference>
<keyword evidence="4 12" id="KW-0436">Ligase</keyword>
<evidence type="ECO:0000256" key="9">
    <source>
        <dbReference type="ARBA" id="ARBA00047671"/>
    </source>
</evidence>
<dbReference type="Pfam" id="PF04073">
    <property type="entry name" value="tRNA_edit"/>
    <property type="match status" value="1"/>
</dbReference>
<reference evidence="14 15" key="1">
    <citation type="submission" date="2020-07" db="EMBL/GenBank/DDBJ databases">
        <title>Sequencing the genomes of 1000 actinobacteria strains.</title>
        <authorList>
            <person name="Klenk H.-P."/>
        </authorList>
    </citation>
    <scope>NUCLEOTIDE SEQUENCE [LARGE SCALE GENOMIC DNA]</scope>
    <source>
        <strain evidence="14 15">DSM 27576</strain>
    </source>
</reference>
<comment type="function">
    <text evidence="10 12">Catalyzes the attachment of proline to tRNA(Pro) in a two-step reaction: proline is first activated by ATP to form Pro-AMP and then transferred to the acceptor end of tRNA(Pro). As ProRS can inadvertently accommodate and process non-cognate amino acids such as alanine and cysteine, to avoid such errors it has two additional distinct editing activities against alanine. One activity is designated as 'pretransfer' editing and involves the tRNA(Pro)-independent hydrolysis of activated Ala-AMP. The other activity is designated 'posttransfer' editing and involves deacylation of mischarged Ala-tRNA(Pro). The misacylated Cys-tRNA(Pro) is not edited by ProRS.</text>
</comment>
<dbReference type="InterPro" id="IPR023717">
    <property type="entry name" value="Pro-tRNA-Synthase_IIa_type1"/>
</dbReference>
<dbReference type="InterPro" id="IPR050062">
    <property type="entry name" value="Pro-tRNA_synthetase"/>
</dbReference>
<dbReference type="Gene3D" id="3.30.930.10">
    <property type="entry name" value="Bira Bifunctional Protein, Domain 2"/>
    <property type="match status" value="2"/>
</dbReference>
<evidence type="ECO:0000256" key="12">
    <source>
        <dbReference type="HAMAP-Rule" id="MF_01569"/>
    </source>
</evidence>
<evidence type="ECO:0000256" key="11">
    <source>
        <dbReference type="ARBA" id="ARBA00060755"/>
    </source>
</evidence>
<dbReference type="PANTHER" id="PTHR42753">
    <property type="entry name" value="MITOCHONDRIAL RIBOSOME PROTEIN L39/PROLYL-TRNA LIGASE FAMILY MEMBER"/>
    <property type="match status" value="1"/>
</dbReference>
<evidence type="ECO:0000256" key="8">
    <source>
        <dbReference type="ARBA" id="ARBA00023146"/>
    </source>
</evidence>
<dbReference type="InterPro" id="IPR036621">
    <property type="entry name" value="Anticodon-bd_dom_sf"/>
</dbReference>
<dbReference type="FunFam" id="3.30.930.10:FF:000066">
    <property type="entry name" value="Proline--tRNA ligase"/>
    <property type="match status" value="1"/>
</dbReference>
<keyword evidence="8 12" id="KW-0030">Aminoacyl-tRNA synthetase</keyword>
<comment type="subunit">
    <text evidence="2 12">Homodimer.</text>
</comment>
<evidence type="ECO:0000256" key="3">
    <source>
        <dbReference type="ARBA" id="ARBA00022490"/>
    </source>
</evidence>
<dbReference type="Pfam" id="PF00587">
    <property type="entry name" value="tRNA-synt_2b"/>
    <property type="match status" value="1"/>
</dbReference>
<dbReference type="GO" id="GO:0005524">
    <property type="term" value="F:ATP binding"/>
    <property type="evidence" value="ECO:0007669"/>
    <property type="project" value="UniProtKB-UniRule"/>
</dbReference>
<evidence type="ECO:0000313" key="14">
    <source>
        <dbReference type="EMBL" id="MBA8816505.1"/>
    </source>
</evidence>
<dbReference type="PANTHER" id="PTHR42753:SF2">
    <property type="entry name" value="PROLINE--TRNA LIGASE"/>
    <property type="match status" value="1"/>
</dbReference>
<evidence type="ECO:0000256" key="7">
    <source>
        <dbReference type="ARBA" id="ARBA00022917"/>
    </source>
</evidence>
<comment type="domain">
    <text evidence="12">Consists of three domains: the N-terminal catalytic domain, the editing domain and the C-terminal anticodon-binding domain.</text>
</comment>
<dbReference type="HAMAP" id="MF_01569">
    <property type="entry name" value="Pro_tRNA_synth_type1"/>
    <property type="match status" value="1"/>
</dbReference>
<dbReference type="RefSeq" id="WP_167047373.1">
    <property type="nucleotide sequence ID" value="NZ_JAAOZB010000001.1"/>
</dbReference>
<sequence>MVTRLSHFFLRTLRDDPAEAEVASHKVLVRAGYIRRQAPGVFAWLPIGLRVKNKIETIIREEMANAGAYEVHFPALLPREPYEVTGRWEEYGDALFRLQDRKGADYLLAPTHEEVFTLLVKDLYSSYKDLPLTIYQIQDKYRDEARPRAGLLRGREFTMKDAYSFDYTDAGLDASYQAQRDAYERIFQRLGLEYVIVKADAGAMGGSRSEEFLHPTVVGEDTFVRSEGGYAANVEAFTTVAPDPIPIEGQPEAQIFDSPNTPTIATLVDHVNAVLEAPAAGEWTAAHTLKNVVLALAHLDGTRELVVVGIPGDREVDDKRVEVVFAPAEVEPATEEDFLAYPSLVKGYIGPWSPTGAVLGEESATGIRYFLDPRVVDGTSWITGANVDQKHVHSLVAGRDFFGDGFVEVASVREGDAAPDGSGTVTLARGMEIGHVFQLGRKYAESLGLKVLDESGKLTTVTMGSYGIGVTRILANIAELNHDDKGLIWPAAVAPFDVQVVATGRDVAAFELAEKLSSELKASGLDVLFDDRPKVSPGVKFADAELVGVPKIVIVGRGAPEGNVELWDRRSGDRDVVTVAEAVARLRS</sequence>